<dbReference type="RefSeq" id="WP_087680035.1">
    <property type="nucleotide sequence ID" value="NZ_JBCEWA010000005.1"/>
</dbReference>
<dbReference type="CDD" id="cd00845">
    <property type="entry name" value="MPP_UshA_N_like"/>
    <property type="match status" value="1"/>
</dbReference>
<feature type="domain" description="5'-Nucleotidase C-terminal" evidence="4">
    <location>
        <begin position="289"/>
        <end position="368"/>
    </location>
</feature>
<comment type="caution">
    <text evidence="5">The sequence shown here is derived from an EMBL/GenBank/DDBJ whole genome shotgun (WGS) entry which is preliminary data.</text>
</comment>
<dbReference type="GO" id="GO:0016787">
    <property type="term" value="F:hydrolase activity"/>
    <property type="evidence" value="ECO:0007669"/>
    <property type="project" value="UniProtKB-KW"/>
</dbReference>
<evidence type="ECO:0000256" key="2">
    <source>
        <dbReference type="RuleBase" id="RU362119"/>
    </source>
</evidence>
<name>A0ABU9LKX9_9BACL</name>
<sequence length="455" mass="52190">MTTIHIYHTNDIHSHLKTWARTREYLQTQRRIHEQQGEACFIFDLGDFIDRADLYTEATLGRENVHLLDEAGYDAVTIGNNEGITLSKEALAALYEQTEFDVILSNLKEQDDTQPVWASPYKIYTTHDRIKIGVIGATAPFYDYYGPLGWKVTDPIKNLQKTAKEIGERTDIVICLSHLGLNSDEILASTIPNIDLIIGSHTHHVLKHGKKVEQALLTGGGKFGQYIGYSVIKYSAENHKIEKIETELIETSQLPHVEGETREFEALHNWGKEQLSVEVFHASRYYNLEWQHDSHLARFFAEALMDYAKADCAFFSAGIFLTPLKKGPVTAYDLHQMLPHPINACKIEMTGAQLKACLQKIDEQNAEWSQMELKGLGFRGRILGKMLKYHCEVKKDELYVNGMKKQDDARIQVVTLDMFTFGWFFPELKDMKKTYLLPHFLRDILAIYGYKYFGK</sequence>
<dbReference type="Proteomes" id="UP001398420">
    <property type="component" value="Unassembled WGS sequence"/>
</dbReference>
<proteinExistence type="inferred from homology"/>
<evidence type="ECO:0000259" key="3">
    <source>
        <dbReference type="Pfam" id="PF00149"/>
    </source>
</evidence>
<dbReference type="Pfam" id="PF02872">
    <property type="entry name" value="5_nucleotid_C"/>
    <property type="match status" value="1"/>
</dbReference>
<dbReference type="SUPFAM" id="SSF56300">
    <property type="entry name" value="Metallo-dependent phosphatases"/>
    <property type="match status" value="1"/>
</dbReference>
<keyword evidence="2" id="KW-0547">Nucleotide-binding</keyword>
<evidence type="ECO:0000256" key="1">
    <source>
        <dbReference type="ARBA" id="ARBA00022729"/>
    </source>
</evidence>
<dbReference type="PIRSF" id="PIRSF036361">
    <property type="entry name" value="YunD"/>
    <property type="match status" value="1"/>
</dbReference>
<reference evidence="5 6" key="1">
    <citation type="submission" date="2024-04" db="EMBL/GenBank/DDBJ databases">
        <authorList>
            <person name="Wu Y.S."/>
            <person name="Zhang L."/>
        </authorList>
    </citation>
    <scope>NUCLEOTIDE SEQUENCE [LARGE SCALE GENOMIC DNA]</scope>
    <source>
        <strain evidence="5 6">KG-01</strain>
    </source>
</reference>
<feature type="domain" description="Calcineurin-like phosphoesterase" evidence="3">
    <location>
        <begin position="5"/>
        <end position="204"/>
    </location>
</feature>
<dbReference type="Pfam" id="PF00149">
    <property type="entry name" value="Metallophos"/>
    <property type="match status" value="1"/>
</dbReference>
<protein>
    <submittedName>
        <fullName evidence="5">Bifunctional UDP-sugar hydrolase/5'-nucleotidase</fullName>
    </submittedName>
</protein>
<dbReference type="InterPro" id="IPR036907">
    <property type="entry name" value="5'-Nucleotdase_C_sf"/>
</dbReference>
<dbReference type="InterPro" id="IPR011240">
    <property type="entry name" value="Pesterase_YunD"/>
</dbReference>
<comment type="similarity">
    <text evidence="2">Belongs to the 5'-nucleotidase family.</text>
</comment>
<dbReference type="PANTHER" id="PTHR11575:SF23">
    <property type="entry name" value="5-NUCLEOTIDASE FAMILY PROTEIN"/>
    <property type="match status" value="1"/>
</dbReference>
<keyword evidence="2 5" id="KW-0378">Hydrolase</keyword>
<dbReference type="InterPro" id="IPR004843">
    <property type="entry name" value="Calcineurin-like_PHP"/>
</dbReference>
<keyword evidence="1" id="KW-0732">Signal</keyword>
<dbReference type="PRINTS" id="PR01607">
    <property type="entry name" value="APYRASEFAMLY"/>
</dbReference>
<dbReference type="Gene3D" id="3.60.21.10">
    <property type="match status" value="1"/>
</dbReference>
<evidence type="ECO:0000259" key="4">
    <source>
        <dbReference type="Pfam" id="PF02872"/>
    </source>
</evidence>
<dbReference type="PANTHER" id="PTHR11575">
    <property type="entry name" value="5'-NUCLEOTIDASE-RELATED"/>
    <property type="match status" value="1"/>
</dbReference>
<accession>A0ABU9LKX9</accession>
<evidence type="ECO:0000313" key="5">
    <source>
        <dbReference type="EMBL" id="MEL5988412.1"/>
    </source>
</evidence>
<gene>
    <name evidence="5" type="ORF">AAF454_08325</name>
</gene>
<organism evidence="5 6">
    <name type="scientific">Kurthia gibsonii</name>
    <dbReference type="NCBI Taxonomy" id="33946"/>
    <lineage>
        <taxon>Bacteria</taxon>
        <taxon>Bacillati</taxon>
        <taxon>Bacillota</taxon>
        <taxon>Bacilli</taxon>
        <taxon>Bacillales</taxon>
        <taxon>Caryophanaceae</taxon>
        <taxon>Kurthia</taxon>
    </lineage>
</organism>
<dbReference type="EMBL" id="JBCEWA010000005">
    <property type="protein sequence ID" value="MEL5988412.1"/>
    <property type="molecule type" value="Genomic_DNA"/>
</dbReference>
<dbReference type="InterPro" id="IPR008334">
    <property type="entry name" value="5'-Nucleotdase_C"/>
</dbReference>
<keyword evidence="6" id="KW-1185">Reference proteome</keyword>
<evidence type="ECO:0000313" key="6">
    <source>
        <dbReference type="Proteomes" id="UP001398420"/>
    </source>
</evidence>
<dbReference type="InterPro" id="IPR029052">
    <property type="entry name" value="Metallo-depent_PP-like"/>
</dbReference>
<dbReference type="SUPFAM" id="SSF55816">
    <property type="entry name" value="5'-nucleotidase (syn. UDP-sugar hydrolase), C-terminal domain"/>
    <property type="match status" value="1"/>
</dbReference>
<dbReference type="InterPro" id="IPR006179">
    <property type="entry name" value="5_nucleotidase/apyrase"/>
</dbReference>
<dbReference type="Gene3D" id="3.90.780.10">
    <property type="entry name" value="5'-Nucleotidase, C-terminal domain"/>
    <property type="match status" value="1"/>
</dbReference>